<evidence type="ECO:0000313" key="2">
    <source>
        <dbReference type="Proteomes" id="UP000013776"/>
    </source>
</evidence>
<name>R4XHA6_TAPDE</name>
<dbReference type="Proteomes" id="UP000013776">
    <property type="component" value="Unassembled WGS sequence"/>
</dbReference>
<sequence length="86" mass="9746">MVVFYSPLCITHRFLKLVIKGLCKTVIRSRLSGHERFFGRLALKRSKKSALDIASSHATLKQHGFQSLFSFLKTSPQFCNLCIALC</sequence>
<dbReference type="VEuPathDB" id="FungiDB:TAPDE_004250"/>
<organism evidence="1 2">
    <name type="scientific">Taphrina deformans (strain PYCC 5710 / ATCC 11124 / CBS 356.35 / IMI 108563 / JCM 9778 / NBRC 8474)</name>
    <name type="common">Peach leaf curl fungus</name>
    <name type="synonym">Lalaria deformans</name>
    <dbReference type="NCBI Taxonomy" id="1097556"/>
    <lineage>
        <taxon>Eukaryota</taxon>
        <taxon>Fungi</taxon>
        <taxon>Dikarya</taxon>
        <taxon>Ascomycota</taxon>
        <taxon>Taphrinomycotina</taxon>
        <taxon>Taphrinomycetes</taxon>
        <taxon>Taphrinales</taxon>
        <taxon>Taphrinaceae</taxon>
        <taxon>Taphrina</taxon>
    </lineage>
</organism>
<keyword evidence="2" id="KW-1185">Reference proteome</keyword>
<protein>
    <submittedName>
        <fullName evidence="1">Uncharacterized protein</fullName>
    </submittedName>
</protein>
<accession>R4XHA6</accession>
<dbReference type="EMBL" id="CAHR02000188">
    <property type="protein sequence ID" value="CCG83913.1"/>
    <property type="molecule type" value="Genomic_DNA"/>
</dbReference>
<dbReference type="AlphaFoldDB" id="R4XHA6"/>
<gene>
    <name evidence="1" type="ORF">TAPDE_004250</name>
</gene>
<comment type="caution">
    <text evidence="1">The sequence shown here is derived from an EMBL/GenBank/DDBJ whole genome shotgun (WGS) entry which is preliminary data.</text>
</comment>
<proteinExistence type="predicted"/>
<evidence type="ECO:0000313" key="1">
    <source>
        <dbReference type="EMBL" id="CCG83913.1"/>
    </source>
</evidence>
<reference evidence="1 2" key="1">
    <citation type="journal article" date="2013" name="MBio">
        <title>Genome sequencing of the plant pathogen Taphrina deformans, the causal agent of peach leaf curl.</title>
        <authorList>
            <person name="Cisse O.H."/>
            <person name="Almeida J.M.G.C.F."/>
            <person name="Fonseca A."/>
            <person name="Kumar A.A."/>
            <person name="Salojaervi J."/>
            <person name="Overmyer K."/>
            <person name="Hauser P.M."/>
            <person name="Pagni M."/>
        </authorList>
    </citation>
    <scope>NUCLEOTIDE SEQUENCE [LARGE SCALE GENOMIC DNA]</scope>
    <source>
        <strain evidence="2">PYCC 5710 / ATCC 11124 / CBS 356.35 / IMI 108563 / JCM 9778 / NBRC 8474</strain>
    </source>
</reference>